<dbReference type="NCBIfam" id="TIGR04306">
    <property type="entry name" value="salvage_TenA"/>
    <property type="match status" value="1"/>
</dbReference>
<accession>A0A1Y1VAI6</accession>
<dbReference type="GO" id="GO:0050334">
    <property type="term" value="F:thiaminase activity"/>
    <property type="evidence" value="ECO:0007669"/>
    <property type="project" value="InterPro"/>
</dbReference>
<dbReference type="GO" id="GO:0008972">
    <property type="term" value="F:phosphomethylpyrimidine kinase activity"/>
    <property type="evidence" value="ECO:0007669"/>
    <property type="project" value="InterPro"/>
</dbReference>
<dbReference type="GO" id="GO:0005829">
    <property type="term" value="C:cytosol"/>
    <property type="evidence" value="ECO:0007669"/>
    <property type="project" value="TreeGrafter"/>
</dbReference>
<feature type="domain" description="Thiaminase-2/PQQC" evidence="1">
    <location>
        <begin position="308"/>
        <end position="512"/>
    </location>
</feature>
<protein>
    <submittedName>
        <fullName evidence="3">Phosphomethylpyrimidine kinase</fullName>
    </submittedName>
</protein>
<dbReference type="CDD" id="cd01169">
    <property type="entry name" value="HMPP_kinase"/>
    <property type="match status" value="1"/>
</dbReference>
<dbReference type="InterPro" id="IPR004305">
    <property type="entry name" value="Thiaminase-2/PQQC"/>
</dbReference>
<dbReference type="InterPro" id="IPR004399">
    <property type="entry name" value="HMP/HMP-P_kinase_dom"/>
</dbReference>
<dbReference type="SUPFAM" id="SSF53613">
    <property type="entry name" value="Ribokinase-like"/>
    <property type="match status" value="1"/>
</dbReference>
<dbReference type="NCBIfam" id="TIGR00097">
    <property type="entry name" value="HMP-P_kinase"/>
    <property type="match status" value="1"/>
</dbReference>
<dbReference type="SUPFAM" id="SSF48613">
    <property type="entry name" value="Heme oxygenase-like"/>
    <property type="match status" value="1"/>
</dbReference>
<comment type="caution">
    <text evidence="3">The sequence shown here is derived from an EMBL/GenBank/DDBJ whole genome shotgun (WGS) entry which is preliminary data.</text>
</comment>
<dbReference type="Gene3D" id="1.20.910.10">
    <property type="entry name" value="Heme oxygenase-like"/>
    <property type="match status" value="1"/>
</dbReference>
<dbReference type="GO" id="GO:0009228">
    <property type="term" value="P:thiamine biosynthetic process"/>
    <property type="evidence" value="ECO:0007669"/>
    <property type="project" value="InterPro"/>
</dbReference>
<evidence type="ECO:0000313" key="3">
    <source>
        <dbReference type="EMBL" id="ORX50695.1"/>
    </source>
</evidence>
<keyword evidence="3" id="KW-0418">Kinase</keyword>
<reference evidence="3 4" key="1">
    <citation type="submission" date="2016-08" db="EMBL/GenBank/DDBJ databases">
        <title>Genomes of anaerobic fungi encode conserved fungal cellulosomes for biomass hydrolysis.</title>
        <authorList>
            <consortium name="DOE Joint Genome Institute"/>
            <person name="Haitjema C.H."/>
            <person name="Gilmore S.P."/>
            <person name="Henske J.K."/>
            <person name="Solomon K.V."/>
            <person name="De Groot R."/>
            <person name="Kuo A."/>
            <person name="Mondo S.J."/>
            <person name="Salamov A.A."/>
            <person name="Labutti K."/>
            <person name="Zhao Z."/>
            <person name="Chiniquy J."/>
            <person name="Barry K."/>
            <person name="Brewer H.M."/>
            <person name="Purvine S.O."/>
            <person name="Wright A.T."/>
            <person name="Boxma B."/>
            <person name="Van Alen T."/>
            <person name="Hackstein J.H."/>
            <person name="Baker S.E."/>
            <person name="Grigoriev I.V."/>
            <person name="O'Malley M.A."/>
        </authorList>
    </citation>
    <scope>NUCLEOTIDE SEQUENCE [LARGE SCALE GENOMIC DNA]</scope>
    <source>
        <strain evidence="4">finn</strain>
    </source>
</reference>
<dbReference type="Pfam" id="PF08543">
    <property type="entry name" value="Phos_pyr_kin"/>
    <property type="match status" value="1"/>
</dbReference>
<dbReference type="PANTHER" id="PTHR20858">
    <property type="entry name" value="PHOSPHOMETHYLPYRIMIDINE KINASE"/>
    <property type="match status" value="1"/>
</dbReference>
<keyword evidence="4" id="KW-1185">Reference proteome</keyword>
<evidence type="ECO:0000313" key="4">
    <source>
        <dbReference type="Proteomes" id="UP000193719"/>
    </source>
</evidence>
<dbReference type="InterPro" id="IPR029056">
    <property type="entry name" value="Ribokinase-like"/>
</dbReference>
<dbReference type="EMBL" id="MCFH01000020">
    <property type="protein sequence ID" value="ORX50695.1"/>
    <property type="molecule type" value="Genomic_DNA"/>
</dbReference>
<dbReference type="Gene3D" id="3.40.1190.20">
    <property type="match status" value="1"/>
</dbReference>
<evidence type="ECO:0000259" key="1">
    <source>
        <dbReference type="Pfam" id="PF03070"/>
    </source>
</evidence>
<reference evidence="3 4" key="2">
    <citation type="submission" date="2016-08" db="EMBL/GenBank/DDBJ databases">
        <title>Pervasive Adenine N6-methylation of Active Genes in Fungi.</title>
        <authorList>
            <consortium name="DOE Joint Genome Institute"/>
            <person name="Mondo S.J."/>
            <person name="Dannebaum R.O."/>
            <person name="Kuo R.C."/>
            <person name="Labutti K."/>
            <person name="Haridas S."/>
            <person name="Kuo A."/>
            <person name="Salamov A."/>
            <person name="Ahrendt S.R."/>
            <person name="Lipzen A."/>
            <person name="Sullivan W."/>
            <person name="Andreopoulos W.B."/>
            <person name="Clum A."/>
            <person name="Lindquist E."/>
            <person name="Daum C."/>
            <person name="Ramamoorthy G.K."/>
            <person name="Gryganskyi A."/>
            <person name="Culley D."/>
            <person name="Magnuson J.K."/>
            <person name="James T.Y."/>
            <person name="O'Malley M.A."/>
            <person name="Stajich J.E."/>
            <person name="Spatafora J.W."/>
            <person name="Visel A."/>
            <person name="Grigoriev I.V."/>
        </authorList>
    </citation>
    <scope>NUCLEOTIDE SEQUENCE [LARGE SCALE GENOMIC DNA]</scope>
    <source>
        <strain evidence="4">finn</strain>
    </source>
</reference>
<proteinExistence type="predicted"/>
<dbReference type="InterPro" id="IPR027574">
    <property type="entry name" value="Thiaminase_II"/>
</dbReference>
<dbReference type="AlphaFoldDB" id="A0A1Y1VAI6"/>
<dbReference type="PANTHER" id="PTHR20858:SF17">
    <property type="entry name" value="HYDROXYMETHYLPYRIMIDINE_PHOSPHOMETHYLPYRIMIDINE KINASE THI20-RELATED"/>
    <property type="match status" value="1"/>
</dbReference>
<dbReference type="STRING" id="1754191.A0A1Y1VAI6"/>
<dbReference type="InterPro" id="IPR013749">
    <property type="entry name" value="PM/HMP-P_kinase-1"/>
</dbReference>
<gene>
    <name evidence="3" type="ORF">BCR36DRAFT_583281</name>
</gene>
<sequence>MKLEVQRTENNTYIPPRAITIAGSDSSGGAGIQADLKTFTALQVYGSSAITALTAQNTTKVSGIHAVPSEFVEEQLVDILEDIGTDSVKTGMLFNSDIIKTVVKVLKKYNITKVVVDPVMIASSGAKLLEDDTIEIVRSELLPIAYVITPNIPEAEVLTGLTIKSIDDMKAAAKKLYDMGVKYPLVKGGHIAFNANNEVAKDGEEASYITDILFDGEKYYEEKMEYVKTQNTHGTGCTLSSAIAAGIAKNESVLTAYKNARKYLQNAIKYSFNLGKGHGPLNHYHNSVLFPDNRTFVETLKDYAKKEYNDYVNHEFVKRIADGTLPVESFKHFLCQDYIYLTHYARVHAVCGFKLNNLREIAKEADIINIIRTETQLHIKYCESWGISLEELERTKEAANNMAYTRFCIERGLSGDILDLKVALFACLIGYGEIGVRIVNDPNTKRENNPYYTWALNYAADLYQSSVTTGIAELEELAKEYIKPGDTERLKNLCEIFRQASRLEANFFEMGLKRLN</sequence>
<name>A0A1Y1VAI6_9FUNG</name>
<dbReference type="Pfam" id="PF03070">
    <property type="entry name" value="TENA_THI-4"/>
    <property type="match status" value="1"/>
</dbReference>
<organism evidence="3 4">
    <name type="scientific">Piromyces finnis</name>
    <dbReference type="NCBI Taxonomy" id="1754191"/>
    <lineage>
        <taxon>Eukaryota</taxon>
        <taxon>Fungi</taxon>
        <taxon>Fungi incertae sedis</taxon>
        <taxon>Chytridiomycota</taxon>
        <taxon>Chytridiomycota incertae sedis</taxon>
        <taxon>Neocallimastigomycetes</taxon>
        <taxon>Neocallimastigales</taxon>
        <taxon>Neocallimastigaceae</taxon>
        <taxon>Piromyces</taxon>
    </lineage>
</organism>
<keyword evidence="3" id="KW-0808">Transferase</keyword>
<dbReference type="Proteomes" id="UP000193719">
    <property type="component" value="Unassembled WGS sequence"/>
</dbReference>
<dbReference type="FunFam" id="3.40.1190.20:FF:000034">
    <property type="entry name" value="Putative hydroxymethylpyrimidine/ phosphomethylpyrimidine kinase 2"/>
    <property type="match status" value="1"/>
</dbReference>
<dbReference type="GO" id="GO:0008902">
    <property type="term" value="F:hydroxymethylpyrimidine kinase activity"/>
    <property type="evidence" value="ECO:0007669"/>
    <property type="project" value="TreeGrafter"/>
</dbReference>
<dbReference type="InterPro" id="IPR016084">
    <property type="entry name" value="Haem_Oase-like_multi-hlx"/>
</dbReference>
<feature type="domain" description="Pyridoxamine kinase/Phosphomethylpyrimidine kinase" evidence="2">
    <location>
        <begin position="25"/>
        <end position="282"/>
    </location>
</feature>
<evidence type="ECO:0000259" key="2">
    <source>
        <dbReference type="Pfam" id="PF08543"/>
    </source>
</evidence>
<dbReference type="CDD" id="cd19367">
    <property type="entry name" value="TenA_C_ScTHI20-like"/>
    <property type="match status" value="1"/>
</dbReference>
<dbReference type="OrthoDB" id="10028886at2759"/>